<evidence type="ECO:0000313" key="1">
    <source>
        <dbReference type="EMBL" id="EPY31439.1"/>
    </source>
</evidence>
<comment type="caution">
    <text evidence="1">The sequence shown here is derived from an EMBL/GenBank/DDBJ whole genome shotgun (WGS) entry which is preliminary data.</text>
</comment>
<dbReference type="EMBL" id="ATMH01003455">
    <property type="protein sequence ID" value="EPY31439.1"/>
    <property type="molecule type" value="Genomic_DNA"/>
</dbReference>
<dbReference type="AlphaFoldDB" id="S9URK4"/>
<dbReference type="GO" id="GO:0022904">
    <property type="term" value="P:respiratory electron transport chain"/>
    <property type="evidence" value="ECO:0007669"/>
    <property type="project" value="TreeGrafter"/>
</dbReference>
<dbReference type="PANTHER" id="PTHR11921:SF45">
    <property type="entry name" value="DEHYDROGENASE, PUTATIVE-RELATED"/>
    <property type="match status" value="1"/>
</dbReference>
<dbReference type="Gene3D" id="1.10.1060.10">
    <property type="entry name" value="Alpha-helical ferredoxin"/>
    <property type="match status" value="1"/>
</dbReference>
<dbReference type="InterPro" id="IPR050573">
    <property type="entry name" value="SDH/FRD_Iron-Sulfur"/>
</dbReference>
<reference evidence="1 2" key="1">
    <citation type="journal article" date="2013" name="PLoS ONE">
        <title>Predicting the Proteins of Angomonas deanei, Strigomonas culicis and Their Respective Endosymbionts Reveals New Aspects of the Trypanosomatidae Family.</title>
        <authorList>
            <person name="Motta M.C."/>
            <person name="Martins A.C."/>
            <person name="de Souza S.S."/>
            <person name="Catta-Preta C.M."/>
            <person name="Silva R."/>
            <person name="Klein C.C."/>
            <person name="de Almeida L.G."/>
            <person name="de Lima Cunha O."/>
            <person name="Ciapina L.P."/>
            <person name="Brocchi M."/>
            <person name="Colabardini A.C."/>
            <person name="de Araujo Lima B."/>
            <person name="Machado C.R."/>
            <person name="de Almeida Soares C.M."/>
            <person name="Probst C.M."/>
            <person name="de Menezes C.B."/>
            <person name="Thompson C.E."/>
            <person name="Bartholomeu D.C."/>
            <person name="Gradia D.F."/>
            <person name="Pavoni D.P."/>
            <person name="Grisard E.C."/>
            <person name="Fantinatti-Garboggini F."/>
            <person name="Marchini F.K."/>
            <person name="Rodrigues-Luiz G.F."/>
            <person name="Wagner G."/>
            <person name="Goldman G.H."/>
            <person name="Fietto J.L."/>
            <person name="Elias M.C."/>
            <person name="Goldman M.H."/>
            <person name="Sagot M.F."/>
            <person name="Pereira M."/>
            <person name="Stoco P.H."/>
            <person name="de Mendonca-Neto R.P."/>
            <person name="Teixeira S.M."/>
            <person name="Maciel T.E."/>
            <person name="de Oliveira Mendes T.A."/>
            <person name="Urmenyi T.P."/>
            <person name="de Souza W."/>
            <person name="Schenkman S."/>
            <person name="de Vasconcelos A.T."/>
        </authorList>
    </citation>
    <scope>NUCLEOTIDE SEQUENCE [LARGE SCALE GENOMIC DNA]</scope>
</reference>
<gene>
    <name evidence="1" type="ORF">STCU_03455</name>
</gene>
<dbReference type="OrthoDB" id="1696654at2759"/>
<dbReference type="InterPro" id="IPR017900">
    <property type="entry name" value="4Fe4S_Fe_S_CS"/>
</dbReference>
<dbReference type="InterPro" id="IPR009051">
    <property type="entry name" value="Helical_ferredxn"/>
</dbReference>
<protein>
    <submittedName>
        <fullName evidence="1">Succinate dehydrogenase</fullName>
    </submittedName>
</protein>
<dbReference type="GO" id="GO:0009060">
    <property type="term" value="P:aerobic respiration"/>
    <property type="evidence" value="ECO:0007669"/>
    <property type="project" value="TreeGrafter"/>
</dbReference>
<organism evidence="1 2">
    <name type="scientific">Strigomonas culicis</name>
    <dbReference type="NCBI Taxonomy" id="28005"/>
    <lineage>
        <taxon>Eukaryota</taxon>
        <taxon>Discoba</taxon>
        <taxon>Euglenozoa</taxon>
        <taxon>Kinetoplastea</taxon>
        <taxon>Metakinetoplastina</taxon>
        <taxon>Trypanosomatida</taxon>
        <taxon>Trypanosomatidae</taxon>
        <taxon>Strigomonadinae</taxon>
        <taxon>Strigomonas</taxon>
    </lineage>
</organism>
<evidence type="ECO:0000313" key="2">
    <source>
        <dbReference type="Proteomes" id="UP000015354"/>
    </source>
</evidence>
<proteinExistence type="predicted"/>
<accession>S9URK4</accession>
<name>S9URK4_9TRYP</name>
<sequence>MVPKKRRLVDVIPAHTAFALYTSVVHGLCCVLTGLSRTTHTLSLSSLAYVGLDLISFKKKKEKKHPTAAMPAAPLPGQVPNFTSPLYLYRRLMKNSSPKSPILYTAKDNSKTAFLLATQKPSYLGYATNRWYLKEKVDTTNRLRLEGLYECVLCASCTGSCPQYWWNREHFLGPAVLLQSYRWLVEPLDRDFDSRVKMFEHGSLVNMCHNIFNCSVTCPKFLNPGLASKEVKRLSSPVTPRVGPAIELPPIQN</sequence>
<dbReference type="FunFam" id="1.10.1060.10:FF:000017">
    <property type="entry name" value="Putative succinate dehydrogenase"/>
    <property type="match status" value="1"/>
</dbReference>
<dbReference type="Proteomes" id="UP000015354">
    <property type="component" value="Unassembled WGS sequence"/>
</dbReference>
<dbReference type="PANTHER" id="PTHR11921">
    <property type="entry name" value="SUCCINATE DEHYDROGENASE IRON-SULFUR PROTEIN"/>
    <property type="match status" value="1"/>
</dbReference>
<dbReference type="GO" id="GO:0051536">
    <property type="term" value="F:iron-sulfur cluster binding"/>
    <property type="evidence" value="ECO:0007669"/>
    <property type="project" value="InterPro"/>
</dbReference>
<dbReference type="PROSITE" id="PS00198">
    <property type="entry name" value="4FE4S_FER_1"/>
    <property type="match status" value="1"/>
</dbReference>
<dbReference type="SUPFAM" id="SSF46548">
    <property type="entry name" value="alpha-helical ferredoxin"/>
    <property type="match status" value="1"/>
</dbReference>
<dbReference type="Pfam" id="PF13534">
    <property type="entry name" value="Fer4_17"/>
    <property type="match status" value="1"/>
</dbReference>
<keyword evidence="2" id="KW-1185">Reference proteome</keyword>